<feature type="domain" description="Big-1" evidence="3">
    <location>
        <begin position="376"/>
        <end position="435"/>
    </location>
</feature>
<dbReference type="Pfam" id="PF09134">
    <property type="entry name" value="Invasin_D3"/>
    <property type="match status" value="3"/>
</dbReference>
<reference evidence="4 5" key="1">
    <citation type="submission" date="2019-12" db="EMBL/GenBank/DDBJ databases">
        <title>Enteriobacteria Tanzani isolates_10432.</title>
        <authorList>
            <person name="Subbiah M."/>
            <person name="Call D."/>
        </authorList>
    </citation>
    <scope>NUCLEOTIDE SEQUENCE [LARGE SCALE GENOMIC DNA]</scope>
    <source>
        <strain evidence="4 5">10432wF6</strain>
    </source>
</reference>
<dbReference type="PROSITE" id="PS51127">
    <property type="entry name" value="BIG1"/>
    <property type="match status" value="2"/>
</dbReference>
<organism evidence="4 5">
    <name type="scientific">Escherichia coli</name>
    <dbReference type="NCBI Taxonomy" id="562"/>
    <lineage>
        <taxon>Bacteria</taxon>
        <taxon>Pseudomonadati</taxon>
        <taxon>Pseudomonadota</taxon>
        <taxon>Gammaproteobacteria</taxon>
        <taxon>Enterobacterales</taxon>
        <taxon>Enterobacteriaceae</taxon>
        <taxon>Escherichia</taxon>
    </lineage>
</organism>
<dbReference type="Pfam" id="PF02369">
    <property type="entry name" value="Big_1"/>
    <property type="match status" value="2"/>
</dbReference>
<dbReference type="Proteomes" id="UP000487258">
    <property type="component" value="Unassembled WGS sequence"/>
</dbReference>
<evidence type="ECO:0000313" key="5">
    <source>
        <dbReference type="Proteomes" id="UP000487258"/>
    </source>
</evidence>
<dbReference type="PANTHER" id="PTHR39576">
    <property type="entry name" value="ATTACHING AND EFFACING PROTEIN HOMOLOG-RELATED-RELATED"/>
    <property type="match status" value="1"/>
</dbReference>
<feature type="region of interest" description="Disordered" evidence="2">
    <location>
        <begin position="1"/>
        <end position="25"/>
    </location>
</feature>
<comment type="similarity">
    <text evidence="1">Belongs to the intimin/invasin family.</text>
</comment>
<dbReference type="AlphaFoldDB" id="A0A6L7A5S8"/>
<dbReference type="RefSeq" id="WP_202124230.1">
    <property type="nucleotide sequence ID" value="NZ_WTMY01000863.1"/>
</dbReference>
<dbReference type="PANTHER" id="PTHR39576:SF1">
    <property type="entry name" value="INVASIN"/>
    <property type="match status" value="1"/>
</dbReference>
<dbReference type="FunFam" id="2.60.40.10:FF:000182">
    <property type="entry name" value="Gamma intimin"/>
    <property type="match status" value="1"/>
</dbReference>
<dbReference type="SMART" id="SM00634">
    <property type="entry name" value="BID_1"/>
    <property type="match status" value="2"/>
</dbReference>
<proteinExistence type="inferred from homology"/>
<evidence type="ECO:0000256" key="2">
    <source>
        <dbReference type="SAM" id="MobiDB-lite"/>
    </source>
</evidence>
<feature type="compositionally biased region" description="Low complexity" evidence="2">
    <location>
        <begin position="1"/>
        <end position="19"/>
    </location>
</feature>
<dbReference type="InterPro" id="IPR013783">
    <property type="entry name" value="Ig-like_fold"/>
</dbReference>
<dbReference type="SUPFAM" id="SSF49373">
    <property type="entry name" value="Invasin/intimin cell-adhesion fragments"/>
    <property type="match status" value="5"/>
</dbReference>
<feature type="non-terminal residue" evidence="4">
    <location>
        <position position="1"/>
    </location>
</feature>
<evidence type="ECO:0000256" key="1">
    <source>
        <dbReference type="ARBA" id="ARBA00010116"/>
    </source>
</evidence>
<feature type="domain" description="Big-1" evidence="3">
    <location>
        <begin position="278"/>
        <end position="369"/>
    </location>
</feature>
<protein>
    <submittedName>
        <fullName evidence="4">Intimin-like adhesin FdeC</fullName>
    </submittedName>
</protein>
<dbReference type="EMBL" id="WTMY01000863">
    <property type="protein sequence ID" value="MWL49731.1"/>
    <property type="molecule type" value="Genomic_DNA"/>
</dbReference>
<dbReference type="InterPro" id="IPR003344">
    <property type="entry name" value="Big_1_dom"/>
</dbReference>
<dbReference type="InterPro" id="IPR051715">
    <property type="entry name" value="Intimin-Invasin_domain"/>
</dbReference>
<dbReference type="InterPro" id="IPR008964">
    <property type="entry name" value="Invasin/intimin_cell_adhesion"/>
</dbReference>
<dbReference type="Gene3D" id="2.60.40.10">
    <property type="entry name" value="Immunoglobulins"/>
    <property type="match status" value="5"/>
</dbReference>
<dbReference type="GO" id="GO:0009279">
    <property type="term" value="C:cell outer membrane"/>
    <property type="evidence" value="ECO:0007669"/>
    <property type="project" value="TreeGrafter"/>
</dbReference>
<evidence type="ECO:0000313" key="4">
    <source>
        <dbReference type="EMBL" id="MWL49731.1"/>
    </source>
</evidence>
<comment type="caution">
    <text evidence="4">The sequence shown here is derived from an EMBL/GenBank/DDBJ whole genome shotgun (WGS) entry which is preliminary data.</text>
</comment>
<dbReference type="InterPro" id="IPR015217">
    <property type="entry name" value="Invasin_dom_3"/>
</dbReference>
<feature type="non-terminal residue" evidence="4">
    <location>
        <position position="435"/>
    </location>
</feature>
<accession>A0A6L7A5S8</accession>
<name>A0A6L7A5S8_ECOLX</name>
<gene>
    <name evidence="4" type="ORF">GQM04_30470</name>
</gene>
<evidence type="ECO:0000259" key="3">
    <source>
        <dbReference type="PROSITE" id="PS51127"/>
    </source>
</evidence>
<sequence>NPDAPSLSGAAAVGSTASGWTDNGDGTWTAQISLGTTAGELEVMPKLNGQDAAANAAKVTVVADALSSNQSKVSVAEDHVKAGESTTVTLVAKDAHGNAISGLSLSASLTGTASEGATVSSWTEKGDGSYVATLTTGGKTGELRVMPLFNGQPAATEAAQLTVIAGEMSSANSTLVADNKAPTVKTTTELTFTVKDAYGNPVTGLKPDAPVFSGAASTGSERPSAGSWTEKGNGVYVSTLTLGSAAGQLSVMPRVNGQNAVAQPLVLNVAGDASKAEIGDMTVKVNNQLANGQSANQITLTVVDSYGNPLQGQEVTLTLPQGVTSKTGNTVTTNAAGKVDIELMSTVAGEHNISASVNGAQKTVTVKFNADASTGQANLQVDTAVQKVANGKDAFTLTATVEDKNGNPVPGSLVTFNLPRGVKPLTGDNVWVKAN</sequence>